<gene>
    <name evidence="5" type="ORF">E1218_03160</name>
</gene>
<dbReference type="AlphaFoldDB" id="A0A4R4XGB1"/>
<evidence type="ECO:0000313" key="5">
    <source>
        <dbReference type="EMBL" id="TDD29780.1"/>
    </source>
</evidence>
<dbReference type="InterPro" id="IPR018060">
    <property type="entry name" value="HTH_AraC"/>
</dbReference>
<evidence type="ECO:0000256" key="1">
    <source>
        <dbReference type="ARBA" id="ARBA00023015"/>
    </source>
</evidence>
<accession>A0A4R4XGB1</accession>
<dbReference type="Proteomes" id="UP000295172">
    <property type="component" value="Unassembled WGS sequence"/>
</dbReference>
<dbReference type="PANTHER" id="PTHR46796">
    <property type="entry name" value="HTH-TYPE TRANSCRIPTIONAL ACTIVATOR RHAS-RELATED"/>
    <property type="match status" value="1"/>
</dbReference>
<evidence type="ECO:0000256" key="2">
    <source>
        <dbReference type="ARBA" id="ARBA00023125"/>
    </source>
</evidence>
<comment type="caution">
    <text evidence="5">The sequence shown here is derived from an EMBL/GenBank/DDBJ whole genome shotgun (WGS) entry which is preliminary data.</text>
</comment>
<proteinExistence type="predicted"/>
<dbReference type="SUPFAM" id="SSF46689">
    <property type="entry name" value="Homeodomain-like"/>
    <property type="match status" value="1"/>
</dbReference>
<dbReference type="GO" id="GO:0003700">
    <property type="term" value="F:DNA-binding transcription factor activity"/>
    <property type="evidence" value="ECO:0007669"/>
    <property type="project" value="InterPro"/>
</dbReference>
<organism evidence="5 6">
    <name type="scientific">Kribbella turkmenica</name>
    <dbReference type="NCBI Taxonomy" id="2530375"/>
    <lineage>
        <taxon>Bacteria</taxon>
        <taxon>Bacillati</taxon>
        <taxon>Actinomycetota</taxon>
        <taxon>Actinomycetes</taxon>
        <taxon>Propionibacteriales</taxon>
        <taxon>Kribbellaceae</taxon>
        <taxon>Kribbella</taxon>
    </lineage>
</organism>
<dbReference type="GO" id="GO:0043565">
    <property type="term" value="F:sequence-specific DNA binding"/>
    <property type="evidence" value="ECO:0007669"/>
    <property type="project" value="InterPro"/>
</dbReference>
<keyword evidence="3" id="KW-0804">Transcription</keyword>
<keyword evidence="6" id="KW-1185">Reference proteome</keyword>
<dbReference type="Pfam" id="PF14525">
    <property type="entry name" value="AraC_binding_2"/>
    <property type="match status" value="1"/>
</dbReference>
<dbReference type="InterPro" id="IPR009057">
    <property type="entry name" value="Homeodomain-like_sf"/>
</dbReference>
<evidence type="ECO:0000256" key="3">
    <source>
        <dbReference type="ARBA" id="ARBA00023163"/>
    </source>
</evidence>
<keyword evidence="1" id="KW-0805">Transcription regulation</keyword>
<dbReference type="SMART" id="SM00342">
    <property type="entry name" value="HTH_ARAC"/>
    <property type="match status" value="1"/>
</dbReference>
<evidence type="ECO:0000313" key="6">
    <source>
        <dbReference type="Proteomes" id="UP000295172"/>
    </source>
</evidence>
<protein>
    <submittedName>
        <fullName evidence="5">Helix-turn-helix domain-containing protein</fullName>
    </submittedName>
</protein>
<dbReference type="PANTHER" id="PTHR46796:SF6">
    <property type="entry name" value="ARAC SUBFAMILY"/>
    <property type="match status" value="1"/>
</dbReference>
<dbReference type="InterPro" id="IPR035418">
    <property type="entry name" value="AraC-bd_2"/>
</dbReference>
<dbReference type="PROSITE" id="PS01124">
    <property type="entry name" value="HTH_ARAC_FAMILY_2"/>
    <property type="match status" value="1"/>
</dbReference>
<reference evidence="5 6" key="1">
    <citation type="submission" date="2019-02" db="EMBL/GenBank/DDBJ databases">
        <title>Draft genome sequences of novel Actinobacteria.</title>
        <authorList>
            <person name="Sahin N."/>
            <person name="Ay H."/>
            <person name="Saygin H."/>
        </authorList>
    </citation>
    <scope>NUCLEOTIDE SEQUENCE [LARGE SCALE GENOMIC DNA]</scope>
    <source>
        <strain evidence="5 6">16K104</strain>
    </source>
</reference>
<dbReference type="RefSeq" id="WP_132316026.1">
    <property type="nucleotide sequence ID" value="NZ_SMKR01000008.1"/>
</dbReference>
<dbReference type="Gene3D" id="1.10.10.60">
    <property type="entry name" value="Homeodomain-like"/>
    <property type="match status" value="1"/>
</dbReference>
<feature type="domain" description="HTH araC/xylS-type" evidence="4">
    <location>
        <begin position="213"/>
        <end position="314"/>
    </location>
</feature>
<dbReference type="EMBL" id="SMKR01000008">
    <property type="protein sequence ID" value="TDD29780.1"/>
    <property type="molecule type" value="Genomic_DNA"/>
</dbReference>
<dbReference type="Pfam" id="PF12833">
    <property type="entry name" value="HTH_18"/>
    <property type="match status" value="1"/>
</dbReference>
<dbReference type="InterPro" id="IPR050204">
    <property type="entry name" value="AraC_XylS_family_regulators"/>
</dbReference>
<name>A0A4R4XGB1_9ACTN</name>
<keyword evidence="2" id="KW-0238">DNA-binding</keyword>
<evidence type="ECO:0000259" key="4">
    <source>
        <dbReference type="PROSITE" id="PS01124"/>
    </source>
</evidence>
<dbReference type="OrthoDB" id="9799345at2"/>
<sequence>MSDVFRADDQPVNARADYWHQVVADKLTRLELALPPTPLDGRDRLRVGDLGPVRVVELSTGATMRATRRHTHISTSDPELYKIDVQARGHGLIAHRGREALCAPGDFTLVDLSRPCVWANTPAAGLVAVAFPRTVLPLPADELAALTGVRQPGDDGLAGLVSSLALQLPGRLDSGDGARLGTALVDLLSVLLADRAGGGAVVPPESRRRALLLRIHAFIDAHLGDPALSPRSIAAAMYISVRYLHKLFEGEQTTVVESIRRRRLERCRRDLLDPSLAAVPVGAVAARWGFTTPAHFSRLFRAAYGVPPVELRSTLSRRR</sequence>